<keyword evidence="1" id="KW-1133">Transmembrane helix</keyword>
<keyword evidence="1" id="KW-0812">Transmembrane</keyword>
<evidence type="ECO:0000256" key="2">
    <source>
        <dbReference type="SAM" id="SignalP"/>
    </source>
</evidence>
<keyword evidence="4" id="KW-1185">Reference proteome</keyword>
<proteinExistence type="predicted"/>
<evidence type="ECO:0000313" key="3">
    <source>
        <dbReference type="EMBL" id="MDG5753629.1"/>
    </source>
</evidence>
<sequence>MKKIIVGILTFLSLFSIHTSTFAYSYGNPNEEKIAEAYKEMAIKLDENPPNYKAAKEIYSTVQEEIDQHMGSAPSKAIEKAFEKEDKELLLTDMQSILALNIGRRLENVEQKFTDYDTSKRLLAKAFATYEALSPLVAAKDKALDTKMRDEFNKALEAMGNPGLFGVGQKEANKDAFVASKKIILDELKKEFHIKDYKVGHFDEKSESTEAAEKTEWTDLSSLKNWLPIIVIVALLVALITYAIRRRR</sequence>
<comment type="caution">
    <text evidence="3">The sequence shown here is derived from an EMBL/GenBank/DDBJ whole genome shotgun (WGS) entry which is preliminary data.</text>
</comment>
<evidence type="ECO:0000256" key="1">
    <source>
        <dbReference type="SAM" id="Phobius"/>
    </source>
</evidence>
<dbReference type="EMBL" id="JARULN010000003">
    <property type="protein sequence ID" value="MDG5753629.1"/>
    <property type="molecule type" value="Genomic_DNA"/>
</dbReference>
<evidence type="ECO:0000313" key="4">
    <source>
        <dbReference type="Proteomes" id="UP001218246"/>
    </source>
</evidence>
<reference evidence="3 4" key="1">
    <citation type="submission" date="2023-04" db="EMBL/GenBank/DDBJ databases">
        <title>Ectobacillus antri isolated from activated sludge.</title>
        <authorList>
            <person name="Yan P."/>
            <person name="Liu X."/>
        </authorList>
    </citation>
    <scope>NUCLEOTIDE SEQUENCE [LARGE SCALE GENOMIC DNA]</scope>
    <source>
        <strain evidence="3 4">C18H</strain>
    </source>
</reference>
<feature type="chain" id="PRO_5046704933" description="Extracellular protein" evidence="2">
    <location>
        <begin position="24"/>
        <end position="248"/>
    </location>
</feature>
<keyword evidence="2" id="KW-0732">Signal</keyword>
<protein>
    <recommendedName>
        <fullName evidence="5">Extracellular protein</fullName>
    </recommendedName>
</protein>
<dbReference type="Proteomes" id="UP001218246">
    <property type="component" value="Unassembled WGS sequence"/>
</dbReference>
<feature type="transmembrane region" description="Helical" evidence="1">
    <location>
        <begin position="226"/>
        <end position="244"/>
    </location>
</feature>
<keyword evidence="1" id="KW-0472">Membrane</keyword>
<evidence type="ECO:0008006" key="5">
    <source>
        <dbReference type="Google" id="ProtNLM"/>
    </source>
</evidence>
<feature type="signal peptide" evidence="2">
    <location>
        <begin position="1"/>
        <end position="23"/>
    </location>
</feature>
<organism evidence="3 4">
    <name type="scientific">Ectobacillus antri</name>
    <dbReference type="NCBI Taxonomy" id="2486280"/>
    <lineage>
        <taxon>Bacteria</taxon>
        <taxon>Bacillati</taxon>
        <taxon>Bacillota</taxon>
        <taxon>Bacilli</taxon>
        <taxon>Bacillales</taxon>
        <taxon>Bacillaceae</taxon>
        <taxon>Ectobacillus</taxon>
    </lineage>
</organism>
<accession>A0ABT6H2K4</accession>
<gene>
    <name evidence="3" type="ORF">P6P90_06515</name>
</gene>
<dbReference type="RefSeq" id="WP_278018029.1">
    <property type="nucleotide sequence ID" value="NZ_JARRRY010000002.1"/>
</dbReference>
<name>A0ABT6H2K4_9BACI</name>